<organism evidence="1 2">
    <name type="scientific">Temnothorax longispinosus</name>
    <dbReference type="NCBI Taxonomy" id="300112"/>
    <lineage>
        <taxon>Eukaryota</taxon>
        <taxon>Metazoa</taxon>
        <taxon>Ecdysozoa</taxon>
        <taxon>Arthropoda</taxon>
        <taxon>Hexapoda</taxon>
        <taxon>Insecta</taxon>
        <taxon>Pterygota</taxon>
        <taxon>Neoptera</taxon>
        <taxon>Endopterygota</taxon>
        <taxon>Hymenoptera</taxon>
        <taxon>Apocrita</taxon>
        <taxon>Aculeata</taxon>
        <taxon>Formicoidea</taxon>
        <taxon>Formicidae</taxon>
        <taxon>Myrmicinae</taxon>
        <taxon>Temnothorax</taxon>
    </lineage>
</organism>
<dbReference type="EMBL" id="QBLH01002480">
    <property type="protein sequence ID" value="TGZ48443.1"/>
    <property type="molecule type" value="Genomic_DNA"/>
</dbReference>
<proteinExistence type="predicted"/>
<name>A0A4S2KG80_9HYME</name>
<evidence type="ECO:0000313" key="2">
    <source>
        <dbReference type="Proteomes" id="UP000310200"/>
    </source>
</evidence>
<comment type="caution">
    <text evidence="1">The sequence shown here is derived from an EMBL/GenBank/DDBJ whole genome shotgun (WGS) entry which is preliminary data.</text>
</comment>
<evidence type="ECO:0000313" key="1">
    <source>
        <dbReference type="EMBL" id="TGZ48443.1"/>
    </source>
</evidence>
<accession>A0A4S2KG80</accession>
<protein>
    <submittedName>
        <fullName evidence="1">Uncharacterized protein</fullName>
    </submittedName>
</protein>
<reference evidence="1 2" key="1">
    <citation type="journal article" date="2019" name="Philos. Trans. R. Soc. Lond., B, Biol. Sci.">
        <title>Ant behaviour and brain gene expression of defending hosts depend on the ecological success of the intruding social parasite.</title>
        <authorList>
            <person name="Kaur R."/>
            <person name="Stoldt M."/>
            <person name="Jongepier E."/>
            <person name="Feldmeyer B."/>
            <person name="Menzel F."/>
            <person name="Bornberg-Bauer E."/>
            <person name="Foitzik S."/>
        </authorList>
    </citation>
    <scope>NUCLEOTIDE SEQUENCE [LARGE SCALE GENOMIC DNA]</scope>
    <source>
        <tissue evidence="1">Whole body</tissue>
    </source>
</reference>
<keyword evidence="2" id="KW-1185">Reference proteome</keyword>
<gene>
    <name evidence="1" type="ORF">DBV15_09017</name>
</gene>
<sequence>MKGHGYRSGVDNYRWSHEARDGTERGKKYATQSLLQLVTRINNLEEALSSERIKKQIVEPVSFRYIPVIIDTVRILAQTRGRWNERRKEKTARKQHMEALFVCNGTGRRACVRALHRLQLQQQQLADVGMKTSRLLAYVRGREISRPVTRGHAREYTEYTHTCTIGIAYLHTGPETVDGNLLVQASSPDVTAFSRLDVPTAYIKKGNIFLTLGHAMISFSVQPPTESARQQALEIPRQK</sequence>
<dbReference type="Proteomes" id="UP000310200">
    <property type="component" value="Unassembled WGS sequence"/>
</dbReference>
<dbReference type="AlphaFoldDB" id="A0A4S2KG80"/>